<dbReference type="InterPro" id="IPR050416">
    <property type="entry name" value="FAD-linked_Oxidoreductase"/>
</dbReference>
<reference evidence="6" key="1">
    <citation type="submission" date="2023-06" db="EMBL/GenBank/DDBJ databases">
        <title>Genome-scale phylogeny and comparative genomics of the fungal order Sordariales.</title>
        <authorList>
            <consortium name="Lawrence Berkeley National Laboratory"/>
            <person name="Hensen N."/>
            <person name="Bonometti L."/>
            <person name="Westerberg I."/>
            <person name="Brannstrom I.O."/>
            <person name="Guillou S."/>
            <person name="Cros-Aarteil S."/>
            <person name="Calhoun S."/>
            <person name="Haridas S."/>
            <person name="Kuo A."/>
            <person name="Mondo S."/>
            <person name="Pangilinan J."/>
            <person name="Riley R."/>
            <person name="LaButti K."/>
            <person name="Andreopoulos B."/>
            <person name="Lipzen A."/>
            <person name="Chen C."/>
            <person name="Yanf M."/>
            <person name="Daum C."/>
            <person name="Ng V."/>
            <person name="Clum A."/>
            <person name="Steindorff A."/>
            <person name="Ohm R."/>
            <person name="Martin F."/>
            <person name="Silar P."/>
            <person name="Natvig D."/>
            <person name="Lalanne C."/>
            <person name="Gautier V."/>
            <person name="Ament-velasquez S.L."/>
            <person name="Kruys A."/>
            <person name="Hutchinson M.I."/>
            <person name="Powell A.J."/>
            <person name="Barry K."/>
            <person name="Miller A.N."/>
            <person name="Grigoriev I.V."/>
            <person name="Debuchy R."/>
            <person name="Gladieux P."/>
            <person name="Thoren M.H."/>
            <person name="Johannesson H."/>
        </authorList>
    </citation>
    <scope>NUCLEOTIDE SEQUENCE</scope>
    <source>
        <strain evidence="6">SMH3391-2</strain>
    </source>
</reference>
<evidence type="ECO:0000259" key="5">
    <source>
        <dbReference type="PROSITE" id="PS51387"/>
    </source>
</evidence>
<keyword evidence="2" id="KW-0285">Flavoprotein</keyword>
<dbReference type="SUPFAM" id="SSF56176">
    <property type="entry name" value="FAD-binding/transporter-associated domain-like"/>
    <property type="match status" value="1"/>
</dbReference>
<dbReference type="InterPro" id="IPR006094">
    <property type="entry name" value="Oxid_FAD_bind_N"/>
</dbReference>
<dbReference type="Pfam" id="PF01565">
    <property type="entry name" value="FAD_binding_4"/>
    <property type="match status" value="1"/>
</dbReference>
<evidence type="ECO:0000256" key="3">
    <source>
        <dbReference type="ARBA" id="ARBA00022827"/>
    </source>
</evidence>
<dbReference type="Gene3D" id="3.30.465.10">
    <property type="match status" value="1"/>
</dbReference>
<evidence type="ECO:0000313" key="7">
    <source>
        <dbReference type="Proteomes" id="UP001174934"/>
    </source>
</evidence>
<keyword evidence="7" id="KW-1185">Reference proteome</keyword>
<dbReference type="AlphaFoldDB" id="A0AA40CGL6"/>
<name>A0AA40CGL6_9PEZI</name>
<proteinExistence type="inferred from homology"/>
<dbReference type="PANTHER" id="PTHR42973">
    <property type="entry name" value="BINDING OXIDOREDUCTASE, PUTATIVE (AFU_ORTHOLOGUE AFUA_1G17690)-RELATED"/>
    <property type="match status" value="1"/>
</dbReference>
<dbReference type="InterPro" id="IPR036318">
    <property type="entry name" value="FAD-bd_PCMH-like_sf"/>
</dbReference>
<dbReference type="EMBL" id="JAULSR010000001">
    <property type="protein sequence ID" value="KAK0636788.1"/>
    <property type="molecule type" value="Genomic_DNA"/>
</dbReference>
<dbReference type="InterPro" id="IPR016169">
    <property type="entry name" value="FAD-bd_PCMH_sub2"/>
</dbReference>
<evidence type="ECO:0000256" key="2">
    <source>
        <dbReference type="ARBA" id="ARBA00022630"/>
    </source>
</evidence>
<comment type="similarity">
    <text evidence="1">Belongs to the oxygen-dependent FAD-linked oxidoreductase family.</text>
</comment>
<comment type="caution">
    <text evidence="6">The sequence shown here is derived from an EMBL/GenBank/DDBJ whole genome shotgun (WGS) entry which is preliminary data.</text>
</comment>
<evidence type="ECO:0000313" key="6">
    <source>
        <dbReference type="EMBL" id="KAK0636788.1"/>
    </source>
</evidence>
<dbReference type="GO" id="GO:0071949">
    <property type="term" value="F:FAD binding"/>
    <property type="evidence" value="ECO:0007669"/>
    <property type="project" value="InterPro"/>
</dbReference>
<protein>
    <submittedName>
        <fullName evidence="6">FAD-binding oxidoreductase</fullName>
    </submittedName>
</protein>
<dbReference type="Proteomes" id="UP001174934">
    <property type="component" value="Unassembled WGS sequence"/>
</dbReference>
<keyword evidence="3" id="KW-0274">FAD</keyword>
<dbReference type="InterPro" id="IPR016166">
    <property type="entry name" value="FAD-bd_PCMH"/>
</dbReference>
<evidence type="ECO:0000256" key="4">
    <source>
        <dbReference type="ARBA" id="ARBA00023002"/>
    </source>
</evidence>
<dbReference type="PANTHER" id="PTHR42973:SF54">
    <property type="entry name" value="FAD-BINDING PCMH-TYPE DOMAIN-CONTAINING PROTEIN"/>
    <property type="match status" value="1"/>
</dbReference>
<gene>
    <name evidence="6" type="ORF">B0T17DRAFT_484485</name>
</gene>
<keyword evidence="4" id="KW-0560">Oxidoreductase</keyword>
<sequence>MALVSAAAELPVANAGALIQACLSLRKTSPNTTYVPSDQGYAALSTENWSATARATPACIAQPATAGELQSIVKLLTSKDVKFAVRSGGHSPSPAPFGANIIDGVLIDLSSLSQVVYDAASGTATVGAGNRWGAVYDALTPHNVTVVGGRVVDVGAGGLILGGGLSYLSDLYGMVCDNVAEFEVVLGNGSLIKANQNQNADLHWALKGGSSNFGIVTAFKLYTYPMGLVWGGRKFYTFDKLPQLFNAMLEYQSMPNKDLYANVDLQGFTTNTTQWFILTLVYLKPEAHPPAMAPFYDIPTAMDTTQIQTYPEFLAGQPAPDIPRWDWFTTTFTPTAALYSQITSIVTTAPELAAISSLTAGSLAIGVQPISANLVLAGQLRGGNPLGLQPVNQTWLVLDTGWWSPAGDAVAHNATAGLITRIERASTKSGQYLPYIFQNDASYDQAVLQHYGEANVARLKKVQRRYDPGLVFQRLVPGGWKLL</sequence>
<accession>A0AA40CGL6</accession>
<evidence type="ECO:0000256" key="1">
    <source>
        <dbReference type="ARBA" id="ARBA00005466"/>
    </source>
</evidence>
<organism evidence="6 7">
    <name type="scientific">Bombardia bombarda</name>
    <dbReference type="NCBI Taxonomy" id="252184"/>
    <lineage>
        <taxon>Eukaryota</taxon>
        <taxon>Fungi</taxon>
        <taxon>Dikarya</taxon>
        <taxon>Ascomycota</taxon>
        <taxon>Pezizomycotina</taxon>
        <taxon>Sordariomycetes</taxon>
        <taxon>Sordariomycetidae</taxon>
        <taxon>Sordariales</taxon>
        <taxon>Lasiosphaeriaceae</taxon>
        <taxon>Bombardia</taxon>
    </lineage>
</organism>
<dbReference type="GO" id="GO:0016491">
    <property type="term" value="F:oxidoreductase activity"/>
    <property type="evidence" value="ECO:0007669"/>
    <property type="project" value="UniProtKB-KW"/>
</dbReference>
<feature type="domain" description="FAD-binding PCMH-type" evidence="5">
    <location>
        <begin position="53"/>
        <end position="226"/>
    </location>
</feature>
<dbReference type="PROSITE" id="PS51387">
    <property type="entry name" value="FAD_PCMH"/>
    <property type="match status" value="1"/>
</dbReference>